<organism evidence="1 2">
    <name type="scientific">Algoriphagus faecimaris</name>
    <dbReference type="NCBI Taxonomy" id="686796"/>
    <lineage>
        <taxon>Bacteria</taxon>
        <taxon>Pseudomonadati</taxon>
        <taxon>Bacteroidota</taxon>
        <taxon>Cytophagia</taxon>
        <taxon>Cytophagales</taxon>
        <taxon>Cyclobacteriaceae</taxon>
        <taxon>Algoriphagus</taxon>
    </lineage>
</organism>
<proteinExistence type="predicted"/>
<dbReference type="EMBL" id="FNAC01000025">
    <property type="protein sequence ID" value="SDD34090.1"/>
    <property type="molecule type" value="Genomic_DNA"/>
</dbReference>
<keyword evidence="2" id="KW-1185">Reference proteome</keyword>
<dbReference type="OrthoDB" id="662670at2"/>
<name>A0A1G6TYB5_9BACT</name>
<dbReference type="AlphaFoldDB" id="A0A1G6TYB5"/>
<dbReference type="Proteomes" id="UP000199060">
    <property type="component" value="Unassembled WGS sequence"/>
</dbReference>
<dbReference type="STRING" id="686796.SAMN04488104_102516"/>
<sequence length="214" mass="24064">MDVNLYKESIKKITVWDGDGSVFGFIDSGSFMTDYIYEFYCSMEMLNDLSVSHKVSIVPGEKGIHFSRKGGHKINHAKFLIFSSNGEECLFQICLGTEIYMKDGYPFRADISVQTPDADDSPNQEAVILIHDSKYSSLDGTISLSEIKAFATDVSDFDVPKPDVEKLIFSKFPFLKFNCLISNISINSIRKNYAIERNVKQIGKFFPGSTALED</sequence>
<accession>A0A1G6TYB5</accession>
<reference evidence="2" key="1">
    <citation type="submission" date="2016-10" db="EMBL/GenBank/DDBJ databases">
        <authorList>
            <person name="Varghese N."/>
            <person name="Submissions S."/>
        </authorList>
    </citation>
    <scope>NUCLEOTIDE SEQUENCE [LARGE SCALE GENOMIC DNA]</scope>
    <source>
        <strain evidence="2">DSM 23095</strain>
    </source>
</reference>
<evidence type="ECO:0000313" key="2">
    <source>
        <dbReference type="Proteomes" id="UP000199060"/>
    </source>
</evidence>
<dbReference type="RefSeq" id="WP_087939985.1">
    <property type="nucleotide sequence ID" value="NZ_FNAC01000025.1"/>
</dbReference>
<protein>
    <submittedName>
        <fullName evidence="1">Uncharacterized protein</fullName>
    </submittedName>
</protein>
<gene>
    <name evidence="1" type="ORF">SAMN04488104_102516</name>
</gene>
<evidence type="ECO:0000313" key="1">
    <source>
        <dbReference type="EMBL" id="SDD34090.1"/>
    </source>
</evidence>